<feature type="transmembrane region" description="Helical" evidence="8">
    <location>
        <begin position="168"/>
        <end position="188"/>
    </location>
</feature>
<evidence type="ECO:0000259" key="10">
    <source>
        <dbReference type="Pfam" id="PF03522"/>
    </source>
</evidence>
<evidence type="ECO:0000256" key="6">
    <source>
        <dbReference type="ARBA" id="ARBA00023136"/>
    </source>
</evidence>
<dbReference type="InterPro" id="IPR004842">
    <property type="entry name" value="SLC12A_fam"/>
</dbReference>
<feature type="transmembrane region" description="Helical" evidence="8">
    <location>
        <begin position="28"/>
        <end position="49"/>
    </location>
</feature>
<dbReference type="AlphaFoldDB" id="C0QL53"/>
<dbReference type="GO" id="GO:0015377">
    <property type="term" value="F:chloride:monoatomic cation symporter activity"/>
    <property type="evidence" value="ECO:0007669"/>
    <property type="project" value="InterPro"/>
</dbReference>
<evidence type="ECO:0000313" key="12">
    <source>
        <dbReference type="Proteomes" id="UP000000442"/>
    </source>
</evidence>
<feature type="transmembrane region" description="Helical" evidence="8">
    <location>
        <begin position="120"/>
        <end position="139"/>
    </location>
</feature>
<feature type="transmembrane region" description="Helical" evidence="8">
    <location>
        <begin position="240"/>
        <end position="264"/>
    </location>
</feature>
<keyword evidence="12" id="KW-1185">Reference proteome</keyword>
<dbReference type="HOGENOM" id="CLU_001883_3_1_7"/>
<evidence type="ECO:0000256" key="4">
    <source>
        <dbReference type="ARBA" id="ARBA00022692"/>
    </source>
</evidence>
<keyword evidence="7" id="KW-0175">Coiled coil</keyword>
<comment type="subcellular location">
    <subcellularLocation>
        <location evidence="1">Membrane</location>
        <topology evidence="1">Multi-pass membrane protein</topology>
    </subcellularLocation>
</comment>
<dbReference type="InterPro" id="IPR004841">
    <property type="entry name" value="AA-permease/SLC12A_dom"/>
</dbReference>
<evidence type="ECO:0000256" key="5">
    <source>
        <dbReference type="ARBA" id="ARBA00022989"/>
    </source>
</evidence>
<keyword evidence="3" id="KW-0813">Transport</keyword>
<dbReference type="RefSeq" id="WP_015902928.1">
    <property type="nucleotide sequence ID" value="NC_012108.1"/>
</dbReference>
<dbReference type="KEGG" id="dat:HRM2_10270"/>
<gene>
    <name evidence="11" type="ordered locus">HRM2_10270</name>
</gene>
<evidence type="ECO:0000259" key="9">
    <source>
        <dbReference type="Pfam" id="PF00324"/>
    </source>
</evidence>
<sequence>MTTEFSLGTGSKDQAIADKETTGKLGTFAGVFTPSVLTILGIILFLRLGYVVGNAGIGKSLIILVLANTISILTSISLSAVATNLKVKGGGDYYLISRTLGMEFGGSIGLVLFLAQSISVAFYCIGFAEAVAVFVPSSTAMTTRLIAFGAVSFLFVFAWLGSDWATKFQFVVMALLIAALGSFFWGGFTHWDSALLTANWVNTESTVPFWILFAIFFPAVTGFTQGVSMSGDLADPGKSLPLGTFLAVGVSILVYLASTLIFSASLPNQQLASNYGAMKSIAKYGFLIDAGVVAATLSSAMASFMGAPRILQSLSADRIFSVLNPFAKGSGPTNNPRRGILLSAAIAIAVIALGQLNLVARVVSMFFLISYGLLNYATFFEARTASPSFRPRFKWFSPHLSLAGFLICAGVMLAIDPKSGAAAIAVLFAIHQYLKRTDKPARWADSSRAYHMQQARNHILAAGKELSHDRDWQPRLLILDHGKEKRDMLLTFSSWIEGGSGFATALHIHEGEGLVAVRERNVIQKELTGFIRERDLPMVPLAVWAPEFSEALETVIQSTGFGPITPNTVVLNWFDKPGDTIPCRNQYAFVQHLRTLFRAGFNIVVMEVTPRVWDQLQEIPAEQRFIDVWWQDDATSRLMLLFAHLMTRNKTWHGAVIRVLTKGNGTRIEAEKKALGKILENVRIEAQAVIVPSFASEVVVENSRAAAMVFLPFTLKANHLTDPTGKSFVNSLPRLPITALVLAAEDIDLESEPEEGATALIAAASDALEAADKKAERAEKRARAAREALNALNAKLAELENGTEKAIIIDEHKELKQELTTAEEKAEKAFRSAAKAKTKAVDAQKTAEEIMDDAAVKKMPGKG</sequence>
<dbReference type="PANTHER" id="PTHR11827">
    <property type="entry name" value="SOLUTE CARRIER FAMILY 12, CATION COTRANSPORTERS"/>
    <property type="match status" value="1"/>
</dbReference>
<dbReference type="InterPro" id="IPR018491">
    <property type="entry name" value="SLC12_C"/>
</dbReference>
<feature type="transmembrane region" description="Helical" evidence="8">
    <location>
        <begin position="145"/>
        <end position="161"/>
    </location>
</feature>
<name>C0QL53_DESAH</name>
<feature type="domain" description="SLC12A transporter C-terminal" evidence="10">
    <location>
        <begin position="622"/>
        <end position="691"/>
    </location>
</feature>
<organism evidence="11 12">
    <name type="scientific">Desulforapulum autotrophicum (strain ATCC 43914 / DSM 3382 / VKM B-1955 / HRM2)</name>
    <name type="common">Desulfobacterium autotrophicum</name>
    <dbReference type="NCBI Taxonomy" id="177437"/>
    <lineage>
        <taxon>Bacteria</taxon>
        <taxon>Pseudomonadati</taxon>
        <taxon>Thermodesulfobacteriota</taxon>
        <taxon>Desulfobacteria</taxon>
        <taxon>Desulfobacterales</taxon>
        <taxon>Desulfobacteraceae</taxon>
        <taxon>Desulforapulum</taxon>
    </lineage>
</organism>
<evidence type="ECO:0000256" key="2">
    <source>
        <dbReference type="ARBA" id="ARBA00010593"/>
    </source>
</evidence>
<dbReference type="Pfam" id="PF00324">
    <property type="entry name" value="AA_permease"/>
    <property type="match status" value="1"/>
</dbReference>
<dbReference type="GO" id="GO:0016020">
    <property type="term" value="C:membrane"/>
    <property type="evidence" value="ECO:0007669"/>
    <property type="project" value="UniProtKB-SubCell"/>
</dbReference>
<feature type="coiled-coil region" evidence="7">
    <location>
        <begin position="761"/>
        <end position="832"/>
    </location>
</feature>
<dbReference type="eggNOG" id="COG0531">
    <property type="taxonomic scope" value="Bacteria"/>
</dbReference>
<dbReference type="Proteomes" id="UP000000442">
    <property type="component" value="Chromosome"/>
</dbReference>
<evidence type="ECO:0000313" key="11">
    <source>
        <dbReference type="EMBL" id="ACN14139.1"/>
    </source>
</evidence>
<feature type="transmembrane region" description="Helical" evidence="8">
    <location>
        <begin position="284"/>
        <end position="305"/>
    </location>
</feature>
<evidence type="ECO:0000256" key="3">
    <source>
        <dbReference type="ARBA" id="ARBA00022448"/>
    </source>
</evidence>
<dbReference type="Pfam" id="PF03522">
    <property type="entry name" value="SLC12"/>
    <property type="match status" value="1"/>
</dbReference>
<dbReference type="FunFam" id="1.20.1740.10:FF:000013">
    <property type="entry name" value="Solute carrier family 12 member"/>
    <property type="match status" value="1"/>
</dbReference>
<accession>C0QL53</accession>
<dbReference type="STRING" id="177437.HRM2_10270"/>
<dbReference type="Gene3D" id="1.20.1740.10">
    <property type="entry name" value="Amino acid/polyamine transporter I"/>
    <property type="match status" value="1"/>
</dbReference>
<evidence type="ECO:0000256" key="7">
    <source>
        <dbReference type="SAM" id="Coils"/>
    </source>
</evidence>
<keyword evidence="4 8" id="KW-0812">Transmembrane</keyword>
<dbReference type="PANTHER" id="PTHR11827:SF72">
    <property type="entry name" value="GH08340P"/>
    <property type="match status" value="1"/>
</dbReference>
<keyword evidence="5 8" id="KW-1133">Transmembrane helix</keyword>
<feature type="transmembrane region" description="Helical" evidence="8">
    <location>
        <begin position="395"/>
        <end position="415"/>
    </location>
</feature>
<feature type="transmembrane region" description="Helical" evidence="8">
    <location>
        <begin position="362"/>
        <end position="383"/>
    </location>
</feature>
<keyword evidence="6 8" id="KW-0472">Membrane</keyword>
<evidence type="ECO:0000256" key="8">
    <source>
        <dbReference type="SAM" id="Phobius"/>
    </source>
</evidence>
<protein>
    <submittedName>
        <fullName evidence="11">Na-K-Cl cotransporter</fullName>
    </submittedName>
</protein>
<feature type="transmembrane region" description="Helical" evidence="8">
    <location>
        <begin position="208"/>
        <end position="228"/>
    </location>
</feature>
<dbReference type="EMBL" id="CP001087">
    <property type="protein sequence ID" value="ACN14139.1"/>
    <property type="molecule type" value="Genomic_DNA"/>
</dbReference>
<dbReference type="OrthoDB" id="3181223at2"/>
<feature type="transmembrane region" description="Helical" evidence="8">
    <location>
        <begin position="61"/>
        <end position="81"/>
    </location>
</feature>
<evidence type="ECO:0000256" key="1">
    <source>
        <dbReference type="ARBA" id="ARBA00004141"/>
    </source>
</evidence>
<proteinExistence type="inferred from homology"/>
<reference evidence="11 12" key="1">
    <citation type="journal article" date="2009" name="Environ. Microbiol.">
        <title>Genome sequence of Desulfobacterium autotrophicum HRM2, a marine sulfate reducer oxidizing organic carbon completely to carbon dioxide.</title>
        <authorList>
            <person name="Strittmatter A.W."/>
            <person name="Liesegang H."/>
            <person name="Rabus R."/>
            <person name="Decker I."/>
            <person name="Amann J."/>
            <person name="Andres S."/>
            <person name="Henne A."/>
            <person name="Fricke W.F."/>
            <person name="Martinez-Arias R."/>
            <person name="Bartels D."/>
            <person name="Goesmann A."/>
            <person name="Krause L."/>
            <person name="Puehler A."/>
            <person name="Klenk H.P."/>
            <person name="Richter M."/>
            <person name="Schuler M."/>
            <person name="Gloeckner F.O."/>
            <person name="Meyerdierks A."/>
            <person name="Gottschalk G."/>
            <person name="Amann R."/>
        </authorList>
    </citation>
    <scope>NUCLEOTIDE SEQUENCE [LARGE SCALE GENOMIC DNA]</scope>
    <source>
        <strain evidence="12">ATCC 43914 / DSM 3382 / HRM2</strain>
    </source>
</reference>
<feature type="domain" description="Amino acid permease/ SLC12A" evidence="9">
    <location>
        <begin position="31"/>
        <end position="454"/>
    </location>
</feature>
<comment type="similarity">
    <text evidence="2">Belongs to the SLC12A transporter family.</text>
</comment>